<evidence type="ECO:0000313" key="2">
    <source>
        <dbReference type="Proteomes" id="UP000709295"/>
    </source>
</evidence>
<gene>
    <name evidence="1" type="ORF">JG688_00000091</name>
</gene>
<dbReference type="AlphaFoldDB" id="A0A8J5J962"/>
<protein>
    <submittedName>
        <fullName evidence="1">Uncharacterized protein</fullName>
    </submittedName>
</protein>
<accession>A0A8J5J962</accession>
<proteinExistence type="predicted"/>
<organism evidence="1 2">
    <name type="scientific">Phytophthora aleatoria</name>
    <dbReference type="NCBI Taxonomy" id="2496075"/>
    <lineage>
        <taxon>Eukaryota</taxon>
        <taxon>Sar</taxon>
        <taxon>Stramenopiles</taxon>
        <taxon>Oomycota</taxon>
        <taxon>Peronosporomycetes</taxon>
        <taxon>Peronosporales</taxon>
        <taxon>Peronosporaceae</taxon>
        <taxon>Phytophthora</taxon>
    </lineage>
</organism>
<sequence>MSNVHHAKVAVTALLQALSNPGPNFLVLNSLHSGHYICHVAYTWRGAVIMVPVFRS</sequence>
<reference evidence="1" key="1">
    <citation type="submission" date="2021-01" db="EMBL/GenBank/DDBJ databases">
        <title>Phytophthora aleatoria, a newly-described species from Pinus radiata is distinct from Phytophthora cactorum isolates based on comparative genomics.</title>
        <authorList>
            <person name="Mcdougal R."/>
            <person name="Panda P."/>
            <person name="Williams N."/>
            <person name="Studholme D.J."/>
        </authorList>
    </citation>
    <scope>NUCLEOTIDE SEQUENCE</scope>
    <source>
        <strain evidence="1">NZFS 4037</strain>
    </source>
</reference>
<dbReference type="EMBL" id="JAENGY010000002">
    <property type="protein sequence ID" value="KAG6977655.1"/>
    <property type="molecule type" value="Genomic_DNA"/>
</dbReference>
<name>A0A8J5J962_9STRA</name>
<evidence type="ECO:0000313" key="1">
    <source>
        <dbReference type="EMBL" id="KAG6977655.1"/>
    </source>
</evidence>
<dbReference type="Proteomes" id="UP000709295">
    <property type="component" value="Unassembled WGS sequence"/>
</dbReference>
<keyword evidence="2" id="KW-1185">Reference proteome</keyword>
<comment type="caution">
    <text evidence="1">The sequence shown here is derived from an EMBL/GenBank/DDBJ whole genome shotgun (WGS) entry which is preliminary data.</text>
</comment>